<reference evidence="1 2" key="1">
    <citation type="submission" date="2015-10" db="EMBL/GenBank/DDBJ databases">
        <authorList>
            <person name="Gilbert D.G."/>
        </authorList>
    </citation>
    <scope>NUCLEOTIDE SEQUENCE [LARGE SCALE GENOMIC DNA]</scope>
    <source>
        <strain evidence="1 2">NRRL B-16712</strain>
    </source>
</reference>
<protein>
    <submittedName>
        <fullName evidence="1">Uncharacterized protein</fullName>
    </submittedName>
</protein>
<accession>A0A0X3UWJ1</accession>
<evidence type="ECO:0000313" key="1">
    <source>
        <dbReference type="EMBL" id="KUL35316.1"/>
    </source>
</evidence>
<dbReference type="EMBL" id="LLZH01000109">
    <property type="protein sequence ID" value="KUL35316.1"/>
    <property type="molecule type" value="Genomic_DNA"/>
</dbReference>
<organism evidence="1 2">
    <name type="scientific">Actinoplanes awajinensis subsp. mycoplanecinus</name>
    <dbReference type="NCBI Taxonomy" id="135947"/>
    <lineage>
        <taxon>Bacteria</taxon>
        <taxon>Bacillati</taxon>
        <taxon>Actinomycetota</taxon>
        <taxon>Actinomycetes</taxon>
        <taxon>Micromonosporales</taxon>
        <taxon>Micromonosporaceae</taxon>
        <taxon>Actinoplanes</taxon>
    </lineage>
</organism>
<comment type="caution">
    <text evidence="1">The sequence shown here is derived from an EMBL/GenBank/DDBJ whole genome shotgun (WGS) entry which is preliminary data.</text>
</comment>
<dbReference type="InterPro" id="IPR016024">
    <property type="entry name" value="ARM-type_fold"/>
</dbReference>
<dbReference type="OrthoDB" id="3273854at2"/>
<dbReference type="Proteomes" id="UP000053244">
    <property type="component" value="Unassembled WGS sequence"/>
</dbReference>
<evidence type="ECO:0000313" key="2">
    <source>
        <dbReference type="Proteomes" id="UP000053244"/>
    </source>
</evidence>
<dbReference type="AlphaFoldDB" id="A0A0X3UWJ1"/>
<dbReference type="InterPro" id="IPR011989">
    <property type="entry name" value="ARM-like"/>
</dbReference>
<dbReference type="SUPFAM" id="SSF48371">
    <property type="entry name" value="ARM repeat"/>
    <property type="match status" value="1"/>
</dbReference>
<keyword evidence="2" id="KW-1185">Reference proteome</keyword>
<gene>
    <name evidence="1" type="ORF">ADL15_14965</name>
</gene>
<dbReference type="Gene3D" id="1.25.10.10">
    <property type="entry name" value="Leucine-rich Repeat Variant"/>
    <property type="match status" value="1"/>
</dbReference>
<name>A0A0X3UWJ1_9ACTN</name>
<sequence>MITMLPATRTLLDSLDPLPYRDRMRHLADWARTAPDRAEVCAELRAGDGYARHLALVAALVVDDRAAIDAATRDPLPGLRSVALTAALRAGRLTGRVAELAAMDRRRIYRTLRVSPAPAIADALIGEIRAEYGDDEAAALLPACGEATVRDLLPDLAHTARLDRLARRHPELMAAYAADTLAAAHPESRAREWERLAAAVLALTPSLALDLLERFPPEDRLPGDPAGYGALATHAPARVARLFAAPARTGWLRRITLPPSLLRRLVVLPDTDLVPLARRLASIAPLLRVLAPARRPALYDAVLAEQDPDRSRTRHDLLDLLPANTRVLEARRMLTVDTVRADEDLTLQVSAYLDWPSASAALEVATRAGDPGVRARAYFRLVEAAGRSRDPDVVAAVVTRLTGLRNEQDPVRAAALMALAEVARLLTAGVAAALTRLTADAVDARDTSVQSTAALSRLAVETLRHHVEVPELRDWALLTIGRIGGDSRMPVLARFDLTLRRGQETLVFAALRDWVASHLDRGSHAPLFVLTAALGRRAWQLPGLQELLHRATGPQVADAVARQAIEFWLADPRTRPARVAEVLAADPSAATIPVVWQTLCARRTDLLDRVLSGRVRGRFGQAGVRWAPPWPTHVTRWLPRQQAKLVEVLAFVLADTGVDVWHRATAVRAAAAAGVPGRELLLRYADADEVPIAEAALGALVWTDRPDLALPVLLAHAGDDRARVAMYAAARAAKHLPPADLTEPFAALLSGPAKVTSRKEAVRILARYGPPSSIDRLLAVYTAPDQHRDVRAAIAGAARQRLDREASWAILDRAVGGSREERAAVLAAMPYAIPARHRPRYAALVVAACRADDREVRRAAFGVLHHWSRWAGDTTDLLVDRLTDLDEPLAHVQAAILLSGTDYTALGRALARVAEVTDADARPGADLPARRRIEVLAKGASALGHALGSDADRSVPLAAIRELAARPGYRPIALTAMLDLGSLEILVELADRCAGRPVIAARVAERIGRRLRNERAFPSPAVLQELIERLIWREDLAGGLFAVQLVGIGAAHGWAGRWRDLVQALRSHPNPDVRDDALAITMS</sequence>
<proteinExistence type="predicted"/>